<sequence length="147" mass="16753">MHRQSLGSPVSKLHSDGAGGANLTIDDQKRKDQVSSLTDDDKPNNELQKPLKSPWKPERFVHLIPLLTILCFLILILSSHDPSRKELAQFNGFKRSSKPIDSTETEDFGRVLEIENGDVLAIRSLRNLQDIRIHSQKYRLHRKTGDF</sequence>
<keyword evidence="4" id="KW-1185">Reference proteome</keyword>
<dbReference type="PANTHER" id="PTHR35297">
    <property type="entry name" value="PROTEIN, PUTATIVE-RELATED"/>
    <property type="match status" value="1"/>
</dbReference>
<proteinExistence type="predicted"/>
<organism evidence="3 4">
    <name type="scientific">Nyssa sinensis</name>
    <dbReference type="NCBI Taxonomy" id="561372"/>
    <lineage>
        <taxon>Eukaryota</taxon>
        <taxon>Viridiplantae</taxon>
        <taxon>Streptophyta</taxon>
        <taxon>Embryophyta</taxon>
        <taxon>Tracheophyta</taxon>
        <taxon>Spermatophyta</taxon>
        <taxon>Magnoliopsida</taxon>
        <taxon>eudicotyledons</taxon>
        <taxon>Gunneridae</taxon>
        <taxon>Pentapetalae</taxon>
        <taxon>asterids</taxon>
        <taxon>Cornales</taxon>
        <taxon>Nyssaceae</taxon>
        <taxon>Nyssa</taxon>
    </lineage>
</organism>
<dbReference type="PANTHER" id="PTHR35297:SF2">
    <property type="entry name" value="PROTEIN, PUTATIVE-RELATED"/>
    <property type="match status" value="1"/>
</dbReference>
<gene>
    <name evidence="3" type="ORF">F0562_007704</name>
</gene>
<keyword evidence="2" id="KW-0812">Transmembrane</keyword>
<feature type="transmembrane region" description="Helical" evidence="2">
    <location>
        <begin position="60"/>
        <end position="77"/>
    </location>
</feature>
<dbReference type="EMBL" id="CM018046">
    <property type="protein sequence ID" value="KAA8525849.1"/>
    <property type="molecule type" value="Genomic_DNA"/>
</dbReference>
<keyword evidence="2" id="KW-1133">Transmembrane helix</keyword>
<dbReference type="OrthoDB" id="783427at2759"/>
<feature type="region of interest" description="Disordered" evidence="1">
    <location>
        <begin position="1"/>
        <end position="52"/>
    </location>
</feature>
<name>A0A5J5A6F4_9ASTE</name>
<evidence type="ECO:0000313" key="4">
    <source>
        <dbReference type="Proteomes" id="UP000325577"/>
    </source>
</evidence>
<keyword evidence="2" id="KW-0472">Membrane</keyword>
<evidence type="ECO:0000313" key="3">
    <source>
        <dbReference type="EMBL" id="KAA8525849.1"/>
    </source>
</evidence>
<dbReference type="Proteomes" id="UP000325577">
    <property type="component" value="Linkage Group LG3"/>
</dbReference>
<reference evidence="3 4" key="1">
    <citation type="submission" date="2019-09" db="EMBL/GenBank/DDBJ databases">
        <title>A chromosome-level genome assembly of the Chinese tupelo Nyssa sinensis.</title>
        <authorList>
            <person name="Yang X."/>
            <person name="Kang M."/>
            <person name="Yang Y."/>
            <person name="Xiong H."/>
            <person name="Wang M."/>
            <person name="Zhang Z."/>
            <person name="Wang Z."/>
            <person name="Wu H."/>
            <person name="Ma T."/>
            <person name="Liu J."/>
            <person name="Xi Z."/>
        </authorList>
    </citation>
    <scope>NUCLEOTIDE SEQUENCE [LARGE SCALE GENOMIC DNA]</scope>
    <source>
        <strain evidence="3">J267</strain>
        <tissue evidence="3">Leaf</tissue>
    </source>
</reference>
<evidence type="ECO:0000256" key="2">
    <source>
        <dbReference type="SAM" id="Phobius"/>
    </source>
</evidence>
<evidence type="ECO:0000256" key="1">
    <source>
        <dbReference type="SAM" id="MobiDB-lite"/>
    </source>
</evidence>
<accession>A0A5J5A6F4</accession>
<dbReference type="AlphaFoldDB" id="A0A5J5A6F4"/>
<protein>
    <submittedName>
        <fullName evidence="3">Uncharacterized protein</fullName>
    </submittedName>
</protein>
<feature type="compositionally biased region" description="Basic and acidic residues" evidence="1">
    <location>
        <begin position="26"/>
        <end position="44"/>
    </location>
</feature>